<feature type="domain" description="SWIM-type" evidence="2">
    <location>
        <begin position="138"/>
        <end position="174"/>
    </location>
</feature>
<dbReference type="GO" id="GO:0008270">
    <property type="term" value="F:zinc ion binding"/>
    <property type="evidence" value="ECO:0007669"/>
    <property type="project" value="UniProtKB-KW"/>
</dbReference>
<organism evidence="3 4">
    <name type="scientific">Popillia japonica</name>
    <name type="common">Japanese beetle</name>
    <dbReference type="NCBI Taxonomy" id="7064"/>
    <lineage>
        <taxon>Eukaryota</taxon>
        <taxon>Metazoa</taxon>
        <taxon>Ecdysozoa</taxon>
        <taxon>Arthropoda</taxon>
        <taxon>Hexapoda</taxon>
        <taxon>Insecta</taxon>
        <taxon>Pterygota</taxon>
        <taxon>Neoptera</taxon>
        <taxon>Endopterygota</taxon>
        <taxon>Coleoptera</taxon>
        <taxon>Polyphaga</taxon>
        <taxon>Scarabaeiformia</taxon>
        <taxon>Scarabaeidae</taxon>
        <taxon>Rutelinae</taxon>
        <taxon>Popillia</taxon>
    </lineage>
</organism>
<accession>A0AAW1JFW0</accession>
<protein>
    <recommendedName>
        <fullName evidence="2">SWIM-type domain-containing protein</fullName>
    </recommendedName>
</protein>
<proteinExistence type="predicted"/>
<dbReference type="InterPro" id="IPR007527">
    <property type="entry name" value="Znf_SWIM"/>
</dbReference>
<keyword evidence="1" id="KW-0863">Zinc-finger</keyword>
<comment type="caution">
    <text evidence="3">The sequence shown here is derived from an EMBL/GenBank/DDBJ whole genome shotgun (WGS) entry which is preliminary data.</text>
</comment>
<sequence length="216" mass="24339">MQTRYPEDPAPKIVHTVLAQKVKSAEVTYDEFMANYGQGRKIYCKNCFKMATKHVLKLSAINTFHENENKIISKNCFKMATKHVLKLSAINTFHENENKIIRKGENALESGHVKQMGFDAELLTIRGQVSASMKNKDYKVEICLNKDGDIILANWSCPRGIKCHHIAALALFAHYNIAATDVECVWNIPKGKPDEVQTSDVPCECTLRETILGQVT</sequence>
<dbReference type="Proteomes" id="UP001458880">
    <property type="component" value="Unassembled WGS sequence"/>
</dbReference>
<evidence type="ECO:0000259" key="2">
    <source>
        <dbReference type="PROSITE" id="PS50966"/>
    </source>
</evidence>
<evidence type="ECO:0000313" key="3">
    <source>
        <dbReference type="EMBL" id="KAK9702275.1"/>
    </source>
</evidence>
<keyword evidence="4" id="KW-1185">Reference proteome</keyword>
<evidence type="ECO:0000256" key="1">
    <source>
        <dbReference type="PROSITE-ProRule" id="PRU00325"/>
    </source>
</evidence>
<reference evidence="3 4" key="1">
    <citation type="journal article" date="2024" name="BMC Genomics">
        <title>De novo assembly and annotation of Popillia japonica's genome with initial clues to its potential as an invasive pest.</title>
        <authorList>
            <person name="Cucini C."/>
            <person name="Boschi S."/>
            <person name="Funari R."/>
            <person name="Cardaioli E."/>
            <person name="Iannotti N."/>
            <person name="Marturano G."/>
            <person name="Paoli F."/>
            <person name="Bruttini M."/>
            <person name="Carapelli A."/>
            <person name="Frati F."/>
            <person name="Nardi F."/>
        </authorList>
    </citation>
    <scope>NUCLEOTIDE SEQUENCE [LARGE SCALE GENOMIC DNA]</scope>
    <source>
        <strain evidence="3">DMR45628</strain>
    </source>
</reference>
<keyword evidence="1" id="KW-0862">Zinc</keyword>
<keyword evidence="1" id="KW-0479">Metal-binding</keyword>
<evidence type="ECO:0000313" key="4">
    <source>
        <dbReference type="Proteomes" id="UP001458880"/>
    </source>
</evidence>
<name>A0AAW1JFW0_POPJA</name>
<dbReference type="AlphaFoldDB" id="A0AAW1JFW0"/>
<dbReference type="EMBL" id="JASPKY010000396">
    <property type="protein sequence ID" value="KAK9702275.1"/>
    <property type="molecule type" value="Genomic_DNA"/>
</dbReference>
<dbReference type="PROSITE" id="PS50966">
    <property type="entry name" value="ZF_SWIM"/>
    <property type="match status" value="1"/>
</dbReference>
<gene>
    <name evidence="3" type="ORF">QE152_g30092</name>
</gene>